<proteinExistence type="predicted"/>
<sequence>MKHKLSLNELQSTSPIKKKKLRSAASSSAELQRRRRAEIETLRKEVAQLEECLSNEAKGQQLSLVVTKDNGQLSEWHRHALIQYQQRLKSEQRNHQLKKMIEQQSKDTNKLRHVLYKRNVLDGIEFVRTFESPCVKDFFMDYASLLMDQLEEEVDSTYRNFKRMYQPQDGSIITCSQTMYDEKCQSNTLEFETTTPMDWPMRAAFKHVWNVLESSSDQSRKSNALETKVHLTLPLPNRAACHFHKLHFLRKFEEQDRVIIIWSDLMQMTSKNIRLRSIAHAVFTPSEINPLHACVMQTFLKLYVEPSNGGNVLPEDVQYGREVVLGAFGRLMRIFWQTQQSQLLEKPL</sequence>
<dbReference type="AlphaFoldDB" id="A0A2P4YFR4"/>
<dbReference type="EMBL" id="NCKW01003410">
    <property type="protein sequence ID" value="POM76631.1"/>
    <property type="molecule type" value="Genomic_DNA"/>
</dbReference>
<protein>
    <recommendedName>
        <fullName evidence="4">M96 mating-specific protein family</fullName>
    </recommendedName>
</protein>
<evidence type="ECO:0000313" key="3">
    <source>
        <dbReference type="Proteomes" id="UP000237271"/>
    </source>
</evidence>
<evidence type="ECO:0008006" key="4">
    <source>
        <dbReference type="Google" id="ProtNLM"/>
    </source>
</evidence>
<name>A0A2P4YFR4_9STRA</name>
<reference evidence="2 3" key="1">
    <citation type="journal article" date="2017" name="Genome Biol. Evol.">
        <title>Phytophthora megakarya and P. palmivora, closely related causal agents of cacao black pod rot, underwent increases in genome sizes and gene numbers by different mechanisms.</title>
        <authorList>
            <person name="Ali S.S."/>
            <person name="Shao J."/>
            <person name="Lary D.J."/>
            <person name="Kronmiller B."/>
            <person name="Shen D."/>
            <person name="Strem M.D."/>
            <person name="Amoako-Attah I."/>
            <person name="Akrofi A.Y."/>
            <person name="Begoude B.A."/>
            <person name="Ten Hoopen G.M."/>
            <person name="Coulibaly K."/>
            <person name="Kebe B.I."/>
            <person name="Melnick R.L."/>
            <person name="Guiltinan M.J."/>
            <person name="Tyler B.M."/>
            <person name="Meinhardt L.W."/>
            <person name="Bailey B.A."/>
        </authorList>
    </citation>
    <scope>NUCLEOTIDE SEQUENCE [LARGE SCALE GENOMIC DNA]</scope>
    <source>
        <strain evidence="3">sbr112.9</strain>
    </source>
</reference>
<evidence type="ECO:0000256" key="1">
    <source>
        <dbReference type="SAM" id="MobiDB-lite"/>
    </source>
</evidence>
<accession>A0A2P4YFR4</accession>
<comment type="caution">
    <text evidence="2">The sequence shown here is derived from an EMBL/GenBank/DDBJ whole genome shotgun (WGS) entry which is preliminary data.</text>
</comment>
<dbReference type="Proteomes" id="UP000237271">
    <property type="component" value="Unassembled WGS sequence"/>
</dbReference>
<organism evidence="2 3">
    <name type="scientific">Phytophthora palmivora</name>
    <dbReference type="NCBI Taxonomy" id="4796"/>
    <lineage>
        <taxon>Eukaryota</taxon>
        <taxon>Sar</taxon>
        <taxon>Stramenopiles</taxon>
        <taxon>Oomycota</taxon>
        <taxon>Peronosporomycetes</taxon>
        <taxon>Peronosporales</taxon>
        <taxon>Peronosporaceae</taxon>
        <taxon>Phytophthora</taxon>
    </lineage>
</organism>
<dbReference type="OrthoDB" id="92762at2759"/>
<feature type="region of interest" description="Disordered" evidence="1">
    <location>
        <begin position="1"/>
        <end position="34"/>
    </location>
</feature>
<keyword evidence="3" id="KW-1185">Reference proteome</keyword>
<evidence type="ECO:0000313" key="2">
    <source>
        <dbReference type="EMBL" id="POM76631.1"/>
    </source>
</evidence>
<gene>
    <name evidence="2" type="ORF">PHPALM_6104</name>
</gene>